<sequence length="279" mass="31734">MSINCHYYQTDSDTSARFKHHRFYDFRSLDARYQLHSNAFTDDWSIQTWGTAPAPSRPVRMQRIAQNVNIRHEKAKDSNSYLSLRASRTKDSYNTAEIEFKQQNILHASIRVRARVRGAAGACAGIFTYRDDSCESDIEMLTSDPTNRIHYTNQPGTDSNGEEMPDASTNMTLPGGARWTDWNDHRLDWTPETSAWYVNGALATTKTYSIPKKASSVILNMWGDGGSWTGDMDVGASADLQVQWIEMVFNTTDIVPRSNKFTSQRDVVCLVDKVRRGRR</sequence>
<dbReference type="CDD" id="cd00413">
    <property type="entry name" value="Glyco_hydrolase_16"/>
    <property type="match status" value="1"/>
</dbReference>
<comment type="subcellular location">
    <subcellularLocation>
        <location evidence="1">Cell membrane</location>
        <topology evidence="1">Lipid-anchor</topology>
        <topology evidence="1">GPI-anchor</topology>
    </subcellularLocation>
</comment>
<dbReference type="Pfam" id="PF00722">
    <property type="entry name" value="Glyco_hydro_16"/>
    <property type="match status" value="1"/>
</dbReference>
<evidence type="ECO:0000259" key="3">
    <source>
        <dbReference type="PROSITE" id="PS51762"/>
    </source>
</evidence>
<dbReference type="Proteomes" id="UP001150941">
    <property type="component" value="Unassembled WGS sequence"/>
</dbReference>
<accession>A0A9W9PIF6</accession>
<dbReference type="OrthoDB" id="4388755at2759"/>
<keyword evidence="5" id="KW-1185">Reference proteome</keyword>
<gene>
    <name evidence="4" type="ORF">N7468_002396</name>
</gene>
<protein>
    <recommendedName>
        <fullName evidence="3">GH16 domain-containing protein</fullName>
    </recommendedName>
</protein>
<dbReference type="GO" id="GO:0004553">
    <property type="term" value="F:hydrolase activity, hydrolyzing O-glycosyl compounds"/>
    <property type="evidence" value="ECO:0007669"/>
    <property type="project" value="InterPro"/>
</dbReference>
<evidence type="ECO:0000313" key="5">
    <source>
        <dbReference type="Proteomes" id="UP001150941"/>
    </source>
</evidence>
<dbReference type="PANTHER" id="PTHR38121:SF4">
    <property type="entry name" value="GH16 DOMAIN-CONTAINING PROTEIN-RELATED"/>
    <property type="match status" value="1"/>
</dbReference>
<dbReference type="InterPro" id="IPR013320">
    <property type="entry name" value="ConA-like_dom_sf"/>
</dbReference>
<dbReference type="GO" id="GO:0005975">
    <property type="term" value="P:carbohydrate metabolic process"/>
    <property type="evidence" value="ECO:0007669"/>
    <property type="project" value="InterPro"/>
</dbReference>
<dbReference type="EMBL" id="JAPQKS010000002">
    <property type="protein sequence ID" value="KAJ5247413.1"/>
    <property type="molecule type" value="Genomic_DNA"/>
</dbReference>
<dbReference type="SUPFAM" id="SSF49899">
    <property type="entry name" value="Concanavalin A-like lectins/glucanases"/>
    <property type="match status" value="1"/>
</dbReference>
<evidence type="ECO:0000256" key="2">
    <source>
        <dbReference type="ARBA" id="ARBA00022475"/>
    </source>
</evidence>
<dbReference type="GeneID" id="83198996"/>
<dbReference type="InterPro" id="IPR000757">
    <property type="entry name" value="Beta-glucanase-like"/>
</dbReference>
<dbReference type="RefSeq" id="XP_058334834.1">
    <property type="nucleotide sequence ID" value="XM_058471693.1"/>
</dbReference>
<feature type="domain" description="GH16" evidence="3">
    <location>
        <begin position="24"/>
        <end position="253"/>
    </location>
</feature>
<dbReference type="Gene3D" id="2.60.120.200">
    <property type="match status" value="1"/>
</dbReference>
<keyword evidence="2" id="KW-0472">Membrane</keyword>
<dbReference type="AlphaFoldDB" id="A0A9W9PIF6"/>
<organism evidence="4 5">
    <name type="scientific">Penicillium chermesinum</name>
    <dbReference type="NCBI Taxonomy" id="63820"/>
    <lineage>
        <taxon>Eukaryota</taxon>
        <taxon>Fungi</taxon>
        <taxon>Dikarya</taxon>
        <taxon>Ascomycota</taxon>
        <taxon>Pezizomycotina</taxon>
        <taxon>Eurotiomycetes</taxon>
        <taxon>Eurotiomycetidae</taxon>
        <taxon>Eurotiales</taxon>
        <taxon>Aspergillaceae</taxon>
        <taxon>Penicillium</taxon>
    </lineage>
</organism>
<dbReference type="PANTHER" id="PTHR38121">
    <property type="entry name" value="GH16 DOMAIN-CONTAINING PROTEIN"/>
    <property type="match status" value="1"/>
</dbReference>
<evidence type="ECO:0000256" key="1">
    <source>
        <dbReference type="ARBA" id="ARBA00004609"/>
    </source>
</evidence>
<dbReference type="PROSITE" id="PS51762">
    <property type="entry name" value="GH16_2"/>
    <property type="match status" value="1"/>
</dbReference>
<evidence type="ECO:0000313" key="4">
    <source>
        <dbReference type="EMBL" id="KAJ5247413.1"/>
    </source>
</evidence>
<dbReference type="GO" id="GO:0005886">
    <property type="term" value="C:plasma membrane"/>
    <property type="evidence" value="ECO:0007669"/>
    <property type="project" value="UniProtKB-SubCell"/>
</dbReference>
<reference evidence="4" key="1">
    <citation type="submission" date="2022-11" db="EMBL/GenBank/DDBJ databases">
        <authorList>
            <person name="Petersen C."/>
        </authorList>
    </citation>
    <scope>NUCLEOTIDE SEQUENCE</scope>
    <source>
        <strain evidence="4">IBT 19713</strain>
    </source>
</reference>
<comment type="caution">
    <text evidence="4">The sequence shown here is derived from an EMBL/GenBank/DDBJ whole genome shotgun (WGS) entry which is preliminary data.</text>
</comment>
<reference evidence="4" key="2">
    <citation type="journal article" date="2023" name="IMA Fungus">
        <title>Comparative genomic study of the Penicillium genus elucidates a diverse pangenome and 15 lateral gene transfer events.</title>
        <authorList>
            <person name="Petersen C."/>
            <person name="Sorensen T."/>
            <person name="Nielsen M.R."/>
            <person name="Sondergaard T.E."/>
            <person name="Sorensen J.L."/>
            <person name="Fitzpatrick D.A."/>
            <person name="Frisvad J.C."/>
            <person name="Nielsen K.L."/>
        </authorList>
    </citation>
    <scope>NUCLEOTIDE SEQUENCE</scope>
    <source>
        <strain evidence="4">IBT 19713</strain>
    </source>
</reference>
<keyword evidence="2" id="KW-1003">Cell membrane</keyword>
<name>A0A9W9PIF6_9EURO</name>
<proteinExistence type="predicted"/>